<dbReference type="Pfam" id="PF04892">
    <property type="entry name" value="VanZ"/>
    <property type="match status" value="1"/>
</dbReference>
<organism evidence="3 4">
    <name type="scientific">Coriobacterium glomerans (strain ATCC 49209 / DSM 20642 / JCM 10262 / PW2)</name>
    <dbReference type="NCBI Taxonomy" id="700015"/>
    <lineage>
        <taxon>Bacteria</taxon>
        <taxon>Bacillati</taxon>
        <taxon>Actinomycetota</taxon>
        <taxon>Coriobacteriia</taxon>
        <taxon>Coriobacteriales</taxon>
        <taxon>Coriobacteriaceae</taxon>
        <taxon>Coriobacterium</taxon>
    </lineage>
</organism>
<dbReference type="EMBL" id="CP002628">
    <property type="protein sequence ID" value="AEB07246.1"/>
    <property type="molecule type" value="Genomic_DNA"/>
</dbReference>
<name>F2N863_CORGP</name>
<dbReference type="NCBIfam" id="NF037970">
    <property type="entry name" value="vanZ_1"/>
    <property type="match status" value="1"/>
</dbReference>
<keyword evidence="1" id="KW-0472">Membrane</keyword>
<dbReference type="eggNOG" id="COG5652">
    <property type="taxonomic scope" value="Bacteria"/>
</dbReference>
<dbReference type="Proteomes" id="UP000006851">
    <property type="component" value="Chromosome"/>
</dbReference>
<dbReference type="AlphaFoldDB" id="F2N863"/>
<proteinExistence type="predicted"/>
<keyword evidence="4" id="KW-1185">Reference proteome</keyword>
<feature type="transmembrane region" description="Helical" evidence="1">
    <location>
        <begin position="117"/>
        <end position="138"/>
    </location>
</feature>
<dbReference type="RefSeq" id="WP_013708989.1">
    <property type="nucleotide sequence ID" value="NC_015389.1"/>
</dbReference>
<evidence type="ECO:0000313" key="3">
    <source>
        <dbReference type="EMBL" id="AEB07246.1"/>
    </source>
</evidence>
<keyword evidence="1" id="KW-0812">Transmembrane</keyword>
<reference evidence="4" key="1">
    <citation type="journal article" date="2013" name="Stand. Genomic Sci.">
        <title>Complete genome sequence of Coriobacterium glomerans type strain (PW2(T)) from the midgut of Pyrrhocoris apterus L. (red soldier bug).</title>
        <authorList>
            <person name="Stackebrandt E."/>
            <person name="Zeytun A."/>
            <person name="Lapidus A."/>
            <person name="Nolan M."/>
            <person name="Lucas S."/>
            <person name="Hammon N."/>
            <person name="Deshpande S."/>
            <person name="Cheng J.F."/>
            <person name="Tapia R."/>
            <person name="Goodwin L.A."/>
            <person name="Pitluck S."/>
            <person name="Liolios K."/>
            <person name="Pagani I."/>
            <person name="Ivanova N."/>
            <person name="Mavromatis K."/>
            <person name="Mikhailova N."/>
            <person name="Huntemann M."/>
            <person name="Pati A."/>
            <person name="Chen A."/>
            <person name="Palaniappan K."/>
            <person name="Chang Y.J."/>
            <person name="Land M."/>
            <person name="Hauser L."/>
            <person name="Rohde M."/>
            <person name="Pukall R."/>
            <person name="Goker M."/>
            <person name="Detter J.C."/>
            <person name="Woyke T."/>
            <person name="Bristow J."/>
            <person name="Eisen J.A."/>
            <person name="Markowitz V."/>
            <person name="Hugenholtz P."/>
            <person name="Kyrpides N.C."/>
            <person name="Klenk H.P."/>
        </authorList>
    </citation>
    <scope>NUCLEOTIDE SEQUENCE</scope>
    <source>
        <strain evidence="4">ATCC 49209 / DSM 20642 / JCM 10262 / PW2</strain>
    </source>
</reference>
<evidence type="ECO:0000259" key="2">
    <source>
        <dbReference type="Pfam" id="PF04892"/>
    </source>
</evidence>
<evidence type="ECO:0000313" key="4">
    <source>
        <dbReference type="Proteomes" id="UP000006851"/>
    </source>
</evidence>
<accession>F2N863</accession>
<dbReference type="OrthoDB" id="291892at2"/>
<dbReference type="InterPro" id="IPR006976">
    <property type="entry name" value="VanZ-like"/>
</dbReference>
<protein>
    <submittedName>
        <fullName evidence="3">VanZ family protein</fullName>
    </submittedName>
</protein>
<evidence type="ECO:0000256" key="1">
    <source>
        <dbReference type="SAM" id="Phobius"/>
    </source>
</evidence>
<gene>
    <name evidence="3" type="ordered locus">Corgl_1140</name>
</gene>
<keyword evidence="1" id="KW-1133">Transmembrane helix</keyword>
<sequence>MRISRPWLVATILFTMFIWGNSLVPATGSSGMSLRVVSALRGALSGLDLPSAWITNFLVRKTAHFTEYAILGILVSQTLASGSRLSRTALFVLVVVLVLIPSIDETIQLFVPGRSGLITDVMLDCSGAAVGSALRALAHRLREIRVRRRDTSTRN</sequence>
<dbReference type="KEGG" id="cgo:Corgl_1140"/>
<feature type="transmembrane region" description="Helical" evidence="1">
    <location>
        <begin position="89"/>
        <end position="111"/>
    </location>
</feature>
<feature type="domain" description="VanZ-like" evidence="2">
    <location>
        <begin position="8"/>
        <end position="134"/>
    </location>
</feature>
<feature type="transmembrane region" description="Helical" evidence="1">
    <location>
        <begin position="62"/>
        <end position="82"/>
    </location>
</feature>
<dbReference type="STRING" id="700015.Corgl_1140"/>
<dbReference type="HOGENOM" id="CLU_096028_0_2_11"/>